<evidence type="ECO:0000256" key="6">
    <source>
        <dbReference type="ARBA" id="ARBA00022989"/>
    </source>
</evidence>
<gene>
    <name evidence="9" type="ORF">FAK_05940</name>
</gene>
<keyword evidence="4" id="KW-0808">Transferase</keyword>
<dbReference type="EMBL" id="AP028679">
    <property type="protein sequence ID" value="BEQ13528.1"/>
    <property type="molecule type" value="Genomic_DNA"/>
</dbReference>
<feature type="transmembrane region" description="Helical" evidence="8">
    <location>
        <begin position="217"/>
        <end position="237"/>
    </location>
</feature>
<accession>A0AAU9EUS3</accession>
<name>A0AAU9EUS3_9BACT</name>
<dbReference type="InterPro" id="IPR050297">
    <property type="entry name" value="LipidA_mod_glycosyltrf_83"/>
</dbReference>
<feature type="transmembrane region" description="Helical" evidence="8">
    <location>
        <begin position="152"/>
        <end position="178"/>
    </location>
</feature>
<feature type="transmembrane region" description="Helical" evidence="8">
    <location>
        <begin position="97"/>
        <end position="114"/>
    </location>
</feature>
<feature type="transmembrane region" description="Helical" evidence="8">
    <location>
        <begin position="351"/>
        <end position="370"/>
    </location>
</feature>
<feature type="transmembrane region" description="Helical" evidence="8">
    <location>
        <begin position="120"/>
        <end position="140"/>
    </location>
</feature>
<keyword evidence="7 8" id="KW-0472">Membrane</keyword>
<evidence type="ECO:0000313" key="9">
    <source>
        <dbReference type="EMBL" id="BEQ13528.1"/>
    </source>
</evidence>
<protein>
    <recommendedName>
        <fullName evidence="11">Glycosyltransferase RgtA/B/C/D-like domain-containing protein</fullName>
    </recommendedName>
</protein>
<dbReference type="Proteomes" id="UP001366166">
    <property type="component" value="Chromosome"/>
</dbReference>
<keyword evidence="6 8" id="KW-1133">Transmembrane helix</keyword>
<evidence type="ECO:0000256" key="1">
    <source>
        <dbReference type="ARBA" id="ARBA00004651"/>
    </source>
</evidence>
<keyword evidence="5 8" id="KW-0812">Transmembrane</keyword>
<evidence type="ECO:0000256" key="2">
    <source>
        <dbReference type="ARBA" id="ARBA00022475"/>
    </source>
</evidence>
<evidence type="ECO:0000256" key="3">
    <source>
        <dbReference type="ARBA" id="ARBA00022676"/>
    </source>
</evidence>
<feature type="transmembrane region" description="Helical" evidence="8">
    <location>
        <begin position="294"/>
        <end position="312"/>
    </location>
</feature>
<sequence length="376" mass="41667">MRSFSKLDRLLLGLLALVLLSLFALAISLPLYGHDIAEHSKSAAIIAQAKDFSVYPLHGYKGVFTQAKHPPTVIGLWVWQYFFYLRDSYDQTLLGKLISPSVALLTCLALIGFAEKRRQTLAILGSIVLLCTPLMYTNVASSHVDINRGATYLGAALWLLLCLRSPSWPLAIMTGLAIGLAARVHLSSLVIGPLLATSYLAIAVFRKGFKWSALKSDVAICSLMALAALAVCGFDYVRMLYIYGKNVVSTEEGFSVVANSGINYRAYVEIVRNIHGIPQKIFNGLLKGFTDIELMGLTYWLALVGVLVLAIRRRFDTQLAVFMLQFLFFLILLALAVLFSFDLLLKNSRYYLMFQPFVAVLACAALEPLYEKNTEI</sequence>
<evidence type="ECO:0000256" key="8">
    <source>
        <dbReference type="SAM" id="Phobius"/>
    </source>
</evidence>
<evidence type="ECO:0000256" key="4">
    <source>
        <dbReference type="ARBA" id="ARBA00022679"/>
    </source>
</evidence>
<evidence type="ECO:0000256" key="5">
    <source>
        <dbReference type="ARBA" id="ARBA00022692"/>
    </source>
</evidence>
<keyword evidence="3" id="KW-0328">Glycosyltransferase</keyword>
<feature type="transmembrane region" description="Helical" evidence="8">
    <location>
        <begin position="319"/>
        <end position="339"/>
    </location>
</feature>
<dbReference type="KEGG" id="dmp:FAK_05940"/>
<dbReference type="PANTHER" id="PTHR33908">
    <property type="entry name" value="MANNOSYLTRANSFERASE YKCB-RELATED"/>
    <property type="match status" value="1"/>
</dbReference>
<dbReference type="GO" id="GO:0009103">
    <property type="term" value="P:lipopolysaccharide biosynthetic process"/>
    <property type="evidence" value="ECO:0007669"/>
    <property type="project" value="UniProtKB-ARBA"/>
</dbReference>
<dbReference type="AlphaFoldDB" id="A0AAU9EUS3"/>
<dbReference type="PANTHER" id="PTHR33908:SF11">
    <property type="entry name" value="MEMBRANE PROTEIN"/>
    <property type="match status" value="1"/>
</dbReference>
<evidence type="ECO:0000256" key="7">
    <source>
        <dbReference type="ARBA" id="ARBA00023136"/>
    </source>
</evidence>
<reference evidence="10" key="1">
    <citation type="journal article" date="2023" name="Arch. Microbiol.">
        <title>Desulfoferula mesophilus gen. nov. sp. nov., a mesophilic sulfate-reducing bacterium isolated from a brackish lake sediment.</title>
        <authorList>
            <person name="Watanabe T."/>
            <person name="Yabe T."/>
            <person name="Tsuji J.M."/>
            <person name="Fukui M."/>
        </authorList>
    </citation>
    <scope>NUCLEOTIDE SEQUENCE [LARGE SCALE GENOMIC DNA]</scope>
    <source>
        <strain evidence="10">12FAK</strain>
    </source>
</reference>
<dbReference type="GO" id="GO:0016763">
    <property type="term" value="F:pentosyltransferase activity"/>
    <property type="evidence" value="ECO:0007669"/>
    <property type="project" value="TreeGrafter"/>
</dbReference>
<feature type="transmembrane region" description="Helical" evidence="8">
    <location>
        <begin position="184"/>
        <end position="205"/>
    </location>
</feature>
<organism evidence="9 10">
    <name type="scientific">Desulfoferula mesophila</name>
    <dbReference type="NCBI Taxonomy" id="3058419"/>
    <lineage>
        <taxon>Bacteria</taxon>
        <taxon>Pseudomonadati</taxon>
        <taxon>Thermodesulfobacteriota</taxon>
        <taxon>Desulfarculia</taxon>
        <taxon>Desulfarculales</taxon>
        <taxon>Desulfarculaceae</taxon>
        <taxon>Desulfoferula</taxon>
    </lineage>
</organism>
<keyword evidence="2" id="KW-1003">Cell membrane</keyword>
<evidence type="ECO:0008006" key="11">
    <source>
        <dbReference type="Google" id="ProtNLM"/>
    </source>
</evidence>
<dbReference type="GO" id="GO:0005886">
    <property type="term" value="C:plasma membrane"/>
    <property type="evidence" value="ECO:0007669"/>
    <property type="project" value="UniProtKB-SubCell"/>
</dbReference>
<keyword evidence="10" id="KW-1185">Reference proteome</keyword>
<comment type="subcellular location">
    <subcellularLocation>
        <location evidence="1">Cell membrane</location>
        <topology evidence="1">Multi-pass membrane protein</topology>
    </subcellularLocation>
</comment>
<evidence type="ECO:0000313" key="10">
    <source>
        <dbReference type="Proteomes" id="UP001366166"/>
    </source>
</evidence>
<proteinExistence type="predicted"/>